<comment type="caution">
    <text evidence="1">The sequence shown here is derived from an EMBL/GenBank/DDBJ whole genome shotgun (WGS) entry which is preliminary data.</text>
</comment>
<dbReference type="AlphaFoldDB" id="A0A1F5NT96"/>
<reference evidence="1 2" key="1">
    <citation type="journal article" date="2016" name="Nat. Commun.">
        <title>Thousands of microbial genomes shed light on interconnected biogeochemical processes in an aquifer system.</title>
        <authorList>
            <person name="Anantharaman K."/>
            <person name="Brown C.T."/>
            <person name="Hug L.A."/>
            <person name="Sharon I."/>
            <person name="Castelle C.J."/>
            <person name="Probst A.J."/>
            <person name="Thomas B.C."/>
            <person name="Singh A."/>
            <person name="Wilkins M.J."/>
            <person name="Karaoz U."/>
            <person name="Brodie E.L."/>
            <person name="Williams K.H."/>
            <person name="Hubbard S.S."/>
            <person name="Banfield J.F."/>
        </authorList>
    </citation>
    <scope>NUCLEOTIDE SEQUENCE [LARGE SCALE GENOMIC DNA]</scope>
</reference>
<sequence>MSEPITKQELVKTLGEFTEETLLPALSAMMDEKFKNFSLKRDLKQVISETDAKQILSLEPFPKS</sequence>
<gene>
    <name evidence="1" type="ORF">A2720_04345</name>
</gene>
<evidence type="ECO:0000313" key="2">
    <source>
        <dbReference type="Proteomes" id="UP000178892"/>
    </source>
</evidence>
<protein>
    <submittedName>
        <fullName evidence="1">Uncharacterized protein</fullName>
    </submittedName>
</protein>
<dbReference type="EMBL" id="MFEL01000018">
    <property type="protein sequence ID" value="OGE80762.1"/>
    <property type="molecule type" value="Genomic_DNA"/>
</dbReference>
<organism evidence="1 2">
    <name type="scientific">Candidatus Doudnabacteria bacterium RIFCSPHIGHO2_01_FULL_46_24</name>
    <dbReference type="NCBI Taxonomy" id="1817825"/>
    <lineage>
        <taxon>Bacteria</taxon>
        <taxon>Candidatus Doudnaibacteriota</taxon>
    </lineage>
</organism>
<dbReference type="Proteomes" id="UP000178892">
    <property type="component" value="Unassembled WGS sequence"/>
</dbReference>
<dbReference type="STRING" id="1817825.A2720_04345"/>
<accession>A0A1F5NT96</accession>
<proteinExistence type="predicted"/>
<evidence type="ECO:0000313" key="1">
    <source>
        <dbReference type="EMBL" id="OGE80762.1"/>
    </source>
</evidence>
<name>A0A1F5NT96_9BACT</name>